<dbReference type="Proteomes" id="UP000627715">
    <property type="component" value="Unassembled WGS sequence"/>
</dbReference>
<sequence>MTHEFRVLTLNIHKGFSMSSRRLVLAQIREQLRASRANLVFLQEVVGDNERHRRRHKHWPADTQLEFLADTVWTHHAYGKNAIYQHGHHGNAILSEQPFVAWDNINVSVHHFSQRGFLHGELAGGIHLVCLHLGLLENERKRQTEQLVHYLQHNIDEQAPLIIAGDLNDWRKRCHRRLTEGLGLQEAHEVIHGQCARTYPLIYPVLPMDRIYLRGFKVRHCERLHGAGWRQFSDHCGLMTDLTLKHAI</sequence>
<dbReference type="OrthoDB" id="9793162at2"/>
<dbReference type="RefSeq" id="WP_068809763.1">
    <property type="nucleotide sequence ID" value="NZ_BMIY01000003.1"/>
</dbReference>
<dbReference type="GO" id="GO:0006506">
    <property type="term" value="P:GPI anchor biosynthetic process"/>
    <property type="evidence" value="ECO:0007669"/>
    <property type="project" value="TreeGrafter"/>
</dbReference>
<dbReference type="GO" id="GO:0003824">
    <property type="term" value="F:catalytic activity"/>
    <property type="evidence" value="ECO:0007669"/>
    <property type="project" value="InterPro"/>
</dbReference>
<gene>
    <name evidence="2" type="ORF">GCM10011403_06310</name>
</gene>
<keyword evidence="3" id="KW-1185">Reference proteome</keyword>
<dbReference type="InterPro" id="IPR051916">
    <property type="entry name" value="GPI-anchor_lipid_remodeler"/>
</dbReference>
<feature type="domain" description="Endonuclease/exonuclease/phosphatase" evidence="1">
    <location>
        <begin position="8"/>
        <end position="235"/>
    </location>
</feature>
<dbReference type="PANTHER" id="PTHR14859">
    <property type="entry name" value="CALCOFLUOR WHITE HYPERSENSITIVE PROTEIN PRECURSOR"/>
    <property type="match status" value="1"/>
</dbReference>
<reference evidence="2" key="2">
    <citation type="submission" date="2020-09" db="EMBL/GenBank/DDBJ databases">
        <authorList>
            <person name="Sun Q."/>
            <person name="Zhou Y."/>
        </authorList>
    </citation>
    <scope>NUCLEOTIDE SEQUENCE</scope>
    <source>
        <strain evidence="2">CGMCC 1.15425</strain>
    </source>
</reference>
<reference evidence="2" key="1">
    <citation type="journal article" date="2014" name="Int. J. Syst. Evol. Microbiol.">
        <title>Complete genome sequence of Corynebacterium casei LMG S-19264T (=DSM 44701T), isolated from a smear-ripened cheese.</title>
        <authorList>
            <consortium name="US DOE Joint Genome Institute (JGI-PGF)"/>
            <person name="Walter F."/>
            <person name="Albersmeier A."/>
            <person name="Kalinowski J."/>
            <person name="Ruckert C."/>
        </authorList>
    </citation>
    <scope>NUCLEOTIDE SEQUENCE</scope>
    <source>
        <strain evidence="2">CGMCC 1.15425</strain>
    </source>
</reference>
<dbReference type="GO" id="GO:0016020">
    <property type="term" value="C:membrane"/>
    <property type="evidence" value="ECO:0007669"/>
    <property type="project" value="GOC"/>
</dbReference>
<dbReference type="SUPFAM" id="SSF56219">
    <property type="entry name" value="DNase I-like"/>
    <property type="match status" value="1"/>
</dbReference>
<proteinExistence type="predicted"/>
<dbReference type="Gene3D" id="3.60.10.10">
    <property type="entry name" value="Endonuclease/exonuclease/phosphatase"/>
    <property type="match status" value="1"/>
</dbReference>
<dbReference type="PANTHER" id="PTHR14859:SF1">
    <property type="entry name" value="PGAP2-INTERACTING PROTEIN"/>
    <property type="match status" value="1"/>
</dbReference>
<evidence type="ECO:0000313" key="2">
    <source>
        <dbReference type="EMBL" id="GGG51873.1"/>
    </source>
</evidence>
<dbReference type="AlphaFoldDB" id="A0A917GN29"/>
<evidence type="ECO:0000259" key="1">
    <source>
        <dbReference type="Pfam" id="PF03372"/>
    </source>
</evidence>
<protein>
    <recommendedName>
        <fullName evidence="1">Endonuclease/exonuclease/phosphatase domain-containing protein</fullName>
    </recommendedName>
</protein>
<dbReference type="EMBL" id="BMIY01000003">
    <property type="protein sequence ID" value="GGG51873.1"/>
    <property type="molecule type" value="Genomic_DNA"/>
</dbReference>
<dbReference type="InterPro" id="IPR005135">
    <property type="entry name" value="Endo/exonuclease/phosphatase"/>
</dbReference>
<organism evidence="2 3">
    <name type="scientific">Pseudohongiella nitratireducens</name>
    <dbReference type="NCBI Taxonomy" id="1768907"/>
    <lineage>
        <taxon>Bacteria</taxon>
        <taxon>Pseudomonadati</taxon>
        <taxon>Pseudomonadota</taxon>
        <taxon>Gammaproteobacteria</taxon>
        <taxon>Pseudomonadales</taxon>
        <taxon>Pseudohongiellaceae</taxon>
        <taxon>Pseudohongiella</taxon>
    </lineage>
</organism>
<comment type="caution">
    <text evidence="2">The sequence shown here is derived from an EMBL/GenBank/DDBJ whole genome shotgun (WGS) entry which is preliminary data.</text>
</comment>
<accession>A0A917GN29</accession>
<dbReference type="InterPro" id="IPR036691">
    <property type="entry name" value="Endo/exonu/phosph_ase_sf"/>
</dbReference>
<evidence type="ECO:0000313" key="3">
    <source>
        <dbReference type="Proteomes" id="UP000627715"/>
    </source>
</evidence>
<name>A0A917GN29_9GAMM</name>
<dbReference type="Pfam" id="PF03372">
    <property type="entry name" value="Exo_endo_phos"/>
    <property type="match status" value="1"/>
</dbReference>